<reference evidence="3" key="1">
    <citation type="submission" date="2016-10" db="EMBL/GenBank/DDBJ databases">
        <authorList>
            <person name="Varghese N."/>
            <person name="Submissions S."/>
        </authorList>
    </citation>
    <scope>NUCLEOTIDE SEQUENCE [LARGE SCALE GENOMIC DNA]</scope>
    <source>
        <strain evidence="3">JS21-1</strain>
    </source>
</reference>
<feature type="signal peptide" evidence="1">
    <location>
        <begin position="1"/>
        <end position="22"/>
    </location>
</feature>
<dbReference type="Pfam" id="PF05960">
    <property type="entry name" value="DUF885"/>
    <property type="match status" value="1"/>
</dbReference>
<keyword evidence="3" id="KW-1185">Reference proteome</keyword>
<proteinExistence type="predicted"/>
<evidence type="ECO:0000256" key="1">
    <source>
        <dbReference type="SAM" id="SignalP"/>
    </source>
</evidence>
<name>A0A1H7RD77_9SPHN</name>
<dbReference type="RefSeq" id="WP_093006256.1">
    <property type="nucleotide sequence ID" value="NZ_FNZZ01000004.1"/>
</dbReference>
<dbReference type="PANTHER" id="PTHR33361:SF2">
    <property type="entry name" value="DUF885 DOMAIN-CONTAINING PROTEIN"/>
    <property type="match status" value="1"/>
</dbReference>
<feature type="chain" id="PRO_5011766052" evidence="1">
    <location>
        <begin position="23"/>
        <end position="586"/>
    </location>
</feature>
<protein>
    <submittedName>
        <fullName evidence="2">Uncharacterized conserved protein, DUF885 familyt</fullName>
    </submittedName>
</protein>
<sequence>MVKKHWAIIAGVSLLAPTSLTAQPVVATTPTPADRQLKAIYDAEWVWRQREFAQVSDGLRSESDDHFPAVTPADWARRRAYWQDVLTRITAIPAAELSPEERLNAAVLTESLRAEVANIDFRTYEAPLNSDSYFWGEVKPYAALENADDYRRYIGRLRDVPRWFDGNIANMRAGLARGFTPPRVTLAGRDKTIEAYTMTGAANPLFDPFKEMPASIPAAEQAQLRAQAQAAIDTRAAPAYAKLLVFFRGSYVPGARTTLSAAALPNGAAFYRSQIREYTTLDLSPEQIYRIGLSEVARIDRDMKATIAETGFKGTFPEFLAFLRSDPRFYAKTPDELLGFSALVAKRMDGRLKDVFTTLPRYRFTIQAVPEAIAPVYTSGRGGLAACLMNTYDLKSRPLYNLVSLTLHECVPGHSHQAAMALEAPDRPAFRRQTYFSGYGEGWGLYSEWLGTKLGMYRTPYEEFGRETFEMWRAARLVIDTGLHSMGWTRAQAIDYLASHTALAKLDVEIEVDRYISWPGQALAYKLGEMKMRELRAKAEAELGLRFDQRRFHDTLLNMGSVPLPTMEAEMLRWIAAEKARPASAG</sequence>
<organism evidence="2 3">
    <name type="scientific">Sphingomonas palmae</name>
    <dbReference type="NCBI Taxonomy" id="1855283"/>
    <lineage>
        <taxon>Bacteria</taxon>
        <taxon>Pseudomonadati</taxon>
        <taxon>Pseudomonadota</taxon>
        <taxon>Alphaproteobacteria</taxon>
        <taxon>Sphingomonadales</taxon>
        <taxon>Sphingomonadaceae</taxon>
        <taxon>Sphingomonas</taxon>
    </lineage>
</organism>
<dbReference type="AlphaFoldDB" id="A0A1H7RD77"/>
<accession>A0A1H7RD77</accession>
<evidence type="ECO:0000313" key="2">
    <source>
        <dbReference type="EMBL" id="SEL58191.1"/>
    </source>
</evidence>
<gene>
    <name evidence="2" type="ORF">SAMN05216382_2209</name>
</gene>
<dbReference type="InterPro" id="IPR010281">
    <property type="entry name" value="DUF885"/>
</dbReference>
<dbReference type="OrthoDB" id="9763405at2"/>
<dbReference type="PANTHER" id="PTHR33361">
    <property type="entry name" value="GLR0591 PROTEIN"/>
    <property type="match status" value="1"/>
</dbReference>
<evidence type="ECO:0000313" key="3">
    <source>
        <dbReference type="Proteomes" id="UP000199214"/>
    </source>
</evidence>
<keyword evidence="1" id="KW-0732">Signal</keyword>
<dbReference type="Proteomes" id="UP000199214">
    <property type="component" value="Unassembled WGS sequence"/>
</dbReference>
<dbReference type="EMBL" id="FNZZ01000004">
    <property type="protein sequence ID" value="SEL58191.1"/>
    <property type="molecule type" value="Genomic_DNA"/>
</dbReference>
<dbReference type="STRING" id="1855283.SAMN05216382_2209"/>